<dbReference type="Proteomes" id="UP000557344">
    <property type="component" value="Unassembled WGS sequence"/>
</dbReference>
<dbReference type="Gene3D" id="1.10.10.60">
    <property type="entry name" value="Homeodomain-like"/>
    <property type="match status" value="2"/>
</dbReference>
<organism evidence="6 9">
    <name type="scientific">Rhizobium etli</name>
    <dbReference type="NCBI Taxonomy" id="29449"/>
    <lineage>
        <taxon>Bacteria</taxon>
        <taxon>Pseudomonadati</taxon>
        <taxon>Pseudomonadota</taxon>
        <taxon>Alphaproteobacteria</taxon>
        <taxon>Hyphomicrobiales</taxon>
        <taxon>Rhizobiaceae</taxon>
        <taxon>Rhizobium/Agrobacterium group</taxon>
        <taxon>Rhizobium</taxon>
    </lineage>
</organism>
<feature type="domain" description="HTH araC/xylS-type" evidence="5">
    <location>
        <begin position="155"/>
        <end position="255"/>
    </location>
</feature>
<evidence type="ECO:0000256" key="3">
    <source>
        <dbReference type="ARBA" id="ARBA00023125"/>
    </source>
</evidence>
<dbReference type="SUPFAM" id="SSF51182">
    <property type="entry name" value="RmlC-like cupins"/>
    <property type="match status" value="1"/>
</dbReference>
<keyword evidence="2" id="KW-0805">Transcription regulation</keyword>
<dbReference type="Proteomes" id="UP000523431">
    <property type="component" value="Unassembled WGS sequence"/>
</dbReference>
<evidence type="ECO:0000313" key="9">
    <source>
        <dbReference type="Proteomes" id="UP000557344"/>
    </source>
</evidence>
<dbReference type="PANTHER" id="PTHR11019:SF159">
    <property type="entry name" value="TRANSCRIPTIONAL REGULATOR-RELATED"/>
    <property type="match status" value="1"/>
</dbReference>
<dbReference type="FunFam" id="1.10.10.60:FF:000132">
    <property type="entry name" value="AraC family transcriptional regulator"/>
    <property type="match status" value="1"/>
</dbReference>
<evidence type="ECO:0000313" key="6">
    <source>
        <dbReference type="EMBL" id="MBB4482471.1"/>
    </source>
</evidence>
<dbReference type="InterPro" id="IPR018060">
    <property type="entry name" value="HTH_AraC"/>
</dbReference>
<evidence type="ECO:0000313" key="8">
    <source>
        <dbReference type="Proteomes" id="UP000523431"/>
    </source>
</evidence>
<gene>
    <name evidence="6" type="ORF">GGE46_005084</name>
    <name evidence="7" type="ORF">GGE57_005081</name>
</gene>
<dbReference type="GO" id="GO:0003700">
    <property type="term" value="F:DNA-binding transcription factor activity"/>
    <property type="evidence" value="ECO:0007669"/>
    <property type="project" value="InterPro"/>
</dbReference>
<dbReference type="InterPro" id="IPR009057">
    <property type="entry name" value="Homeodomain-like_sf"/>
</dbReference>
<dbReference type="InterPro" id="IPR014710">
    <property type="entry name" value="RmlC-like_jellyroll"/>
</dbReference>
<evidence type="ECO:0000256" key="1">
    <source>
        <dbReference type="ARBA" id="ARBA00022491"/>
    </source>
</evidence>
<reference evidence="8 9" key="1">
    <citation type="submission" date="2020-08" db="EMBL/GenBank/DDBJ databases">
        <title>Genomic Encyclopedia of Type Strains, Phase IV (KMG-V): Genome sequencing to study the core and pangenomes of soil and plant-associated prokaryotes.</title>
        <authorList>
            <person name="Whitman W."/>
        </authorList>
    </citation>
    <scope>NUCLEOTIDE SEQUENCE [LARGE SCALE GENOMIC DNA]</scope>
    <source>
        <strain evidence="6 9">SEMIA 471</strain>
        <strain evidence="7 8">SEMIA 489</strain>
    </source>
</reference>
<dbReference type="EMBL" id="JACIID010000013">
    <property type="protein sequence ID" value="MBB4538300.1"/>
    <property type="molecule type" value="Genomic_DNA"/>
</dbReference>
<evidence type="ECO:0000256" key="4">
    <source>
        <dbReference type="ARBA" id="ARBA00023163"/>
    </source>
</evidence>
<dbReference type="Pfam" id="PF12833">
    <property type="entry name" value="HTH_18"/>
    <property type="match status" value="1"/>
</dbReference>
<dbReference type="RefSeq" id="WP_246723377.1">
    <property type="nucleotide sequence ID" value="NZ_JACIHU010000013.1"/>
</dbReference>
<evidence type="ECO:0000256" key="2">
    <source>
        <dbReference type="ARBA" id="ARBA00023015"/>
    </source>
</evidence>
<dbReference type="SUPFAM" id="SSF46689">
    <property type="entry name" value="Homeodomain-like"/>
    <property type="match status" value="1"/>
</dbReference>
<proteinExistence type="predicted"/>
<dbReference type="PROSITE" id="PS01124">
    <property type="entry name" value="HTH_ARAC_FAMILY_2"/>
    <property type="match status" value="1"/>
</dbReference>
<evidence type="ECO:0000259" key="5">
    <source>
        <dbReference type="PROSITE" id="PS01124"/>
    </source>
</evidence>
<dbReference type="EMBL" id="JACIHU010000013">
    <property type="protein sequence ID" value="MBB4482471.1"/>
    <property type="molecule type" value="Genomic_DNA"/>
</dbReference>
<dbReference type="InterPro" id="IPR011051">
    <property type="entry name" value="RmlC_Cupin_sf"/>
</dbReference>
<dbReference type="SMART" id="SM00342">
    <property type="entry name" value="HTH_ARAC"/>
    <property type="match status" value="1"/>
</dbReference>
<keyword evidence="1" id="KW-0678">Repressor</keyword>
<accession>A0A7W6Y9B2</accession>
<sequence>MRSPRIDKVDHLPRPVIGLGHDYADGFLIEPHEHRRGQLMNATSGLIVLTTPEGKWVMPPHRGMWIPAGVRHSVRAVGLVRMQSLYVETDRAEAMPLHCQVVEVTSFMRSLIGEVVGLSLDMEADGRSRALMDLTLYEVERLPSLPLSLPFPSDERLAKKCREFVGQPNIHQTIDDWSRELGMSRRAFTRIFRQQTGLSFVGWRQQACLLSALLQLSAGQSVTSVAMELGYENPAAFTIMFKRAFGKPPLTYLGLR</sequence>
<dbReference type="InterPro" id="IPR018062">
    <property type="entry name" value="HTH_AraC-typ_CS"/>
</dbReference>
<protein>
    <submittedName>
        <fullName evidence="6">AraC-like DNA-binding protein</fullName>
    </submittedName>
</protein>
<dbReference type="Gene3D" id="2.60.120.10">
    <property type="entry name" value="Jelly Rolls"/>
    <property type="match status" value="1"/>
</dbReference>
<dbReference type="AlphaFoldDB" id="A0A7W6Y9B2"/>
<keyword evidence="3 6" id="KW-0238">DNA-binding</keyword>
<evidence type="ECO:0000313" key="7">
    <source>
        <dbReference type="EMBL" id="MBB4538300.1"/>
    </source>
</evidence>
<dbReference type="GO" id="GO:0043565">
    <property type="term" value="F:sequence-specific DNA binding"/>
    <property type="evidence" value="ECO:0007669"/>
    <property type="project" value="InterPro"/>
</dbReference>
<dbReference type="CDD" id="cd06124">
    <property type="entry name" value="cupin_NimR-like_N"/>
    <property type="match status" value="1"/>
</dbReference>
<dbReference type="PROSITE" id="PS00041">
    <property type="entry name" value="HTH_ARAC_FAMILY_1"/>
    <property type="match status" value="1"/>
</dbReference>
<comment type="caution">
    <text evidence="6">The sequence shown here is derived from an EMBL/GenBank/DDBJ whole genome shotgun (WGS) entry which is preliminary data.</text>
</comment>
<dbReference type="PANTHER" id="PTHR11019">
    <property type="entry name" value="HTH-TYPE TRANSCRIPTIONAL REGULATOR NIMR"/>
    <property type="match status" value="1"/>
</dbReference>
<name>A0A7W6Y9B2_RHIET</name>
<keyword evidence="4" id="KW-0804">Transcription</keyword>